<dbReference type="GO" id="GO:0016709">
    <property type="term" value="F:oxidoreductase activity, acting on paired donors, with incorporation or reduction of molecular oxygen, NAD(P)H as one donor, and incorporation of one atom of oxygen"/>
    <property type="evidence" value="ECO:0007669"/>
    <property type="project" value="UniProtKB-ARBA"/>
</dbReference>
<proteinExistence type="predicted"/>
<gene>
    <name evidence="5" type="ORF">ACHE_80318A</name>
</gene>
<dbReference type="Gene3D" id="3.50.50.60">
    <property type="entry name" value="FAD/NAD(P)-binding domain"/>
    <property type="match status" value="1"/>
</dbReference>
<dbReference type="EMBL" id="AP024423">
    <property type="protein sequence ID" value="BCR92418.1"/>
    <property type="molecule type" value="Genomic_DNA"/>
</dbReference>
<dbReference type="Pfam" id="PF01494">
    <property type="entry name" value="FAD_binding_3"/>
    <property type="match status" value="1"/>
</dbReference>
<keyword evidence="6" id="KW-1185">Reference proteome</keyword>
<evidence type="ECO:0000256" key="2">
    <source>
        <dbReference type="ARBA" id="ARBA00022827"/>
    </source>
</evidence>
<reference evidence="5" key="1">
    <citation type="submission" date="2021-01" db="EMBL/GenBank/DDBJ databases">
        <authorList>
            <consortium name="Aspergillus chevalieri M1 genome sequencing consortium"/>
            <person name="Kazuki M."/>
            <person name="Futagami T."/>
        </authorList>
    </citation>
    <scope>NUCLEOTIDE SEQUENCE</scope>
    <source>
        <strain evidence="5">M1</strain>
    </source>
</reference>
<evidence type="ECO:0000259" key="4">
    <source>
        <dbReference type="Pfam" id="PF01494"/>
    </source>
</evidence>
<dbReference type="InterPro" id="IPR050641">
    <property type="entry name" value="RIFMO-like"/>
</dbReference>
<keyword evidence="2" id="KW-0274">FAD</keyword>
<organism evidence="5 6">
    <name type="scientific">Aspergillus chevalieri</name>
    <name type="common">Eurotium chevalieri</name>
    <dbReference type="NCBI Taxonomy" id="182096"/>
    <lineage>
        <taxon>Eukaryota</taxon>
        <taxon>Fungi</taxon>
        <taxon>Dikarya</taxon>
        <taxon>Ascomycota</taxon>
        <taxon>Pezizomycotina</taxon>
        <taxon>Eurotiomycetes</taxon>
        <taxon>Eurotiomycetidae</taxon>
        <taxon>Eurotiales</taxon>
        <taxon>Aspergillaceae</taxon>
        <taxon>Aspergillus</taxon>
        <taxon>Aspergillus subgen. Aspergillus</taxon>
    </lineage>
</organism>
<dbReference type="PANTHER" id="PTHR43004">
    <property type="entry name" value="TRK SYSTEM POTASSIUM UPTAKE PROTEIN"/>
    <property type="match status" value="1"/>
</dbReference>
<dbReference type="PANTHER" id="PTHR43004:SF6">
    <property type="entry name" value="FAD_NAD(P)-BINDING OXIDOREDUCTASE FAMILY PROTEIN"/>
    <property type="match status" value="1"/>
</dbReference>
<keyword evidence="1" id="KW-0285">Flavoprotein</keyword>
<evidence type="ECO:0000256" key="3">
    <source>
        <dbReference type="ARBA" id="ARBA00023002"/>
    </source>
</evidence>
<keyword evidence="3" id="KW-0560">Oxidoreductase</keyword>
<evidence type="ECO:0000313" key="5">
    <source>
        <dbReference type="EMBL" id="BCR92418.1"/>
    </source>
</evidence>
<dbReference type="InterPro" id="IPR036188">
    <property type="entry name" value="FAD/NAD-bd_sf"/>
</dbReference>
<feature type="domain" description="FAD-binding" evidence="4">
    <location>
        <begin position="9"/>
        <end position="372"/>
    </location>
</feature>
<evidence type="ECO:0000256" key="1">
    <source>
        <dbReference type="ARBA" id="ARBA00022630"/>
    </source>
</evidence>
<dbReference type="PRINTS" id="PR00420">
    <property type="entry name" value="RNGMNOXGNASE"/>
</dbReference>
<dbReference type="GO" id="GO:0005739">
    <property type="term" value="C:mitochondrion"/>
    <property type="evidence" value="ECO:0007669"/>
    <property type="project" value="TreeGrafter"/>
</dbReference>
<dbReference type="GO" id="GO:0071949">
    <property type="term" value="F:FAD binding"/>
    <property type="evidence" value="ECO:0007669"/>
    <property type="project" value="InterPro"/>
</dbReference>
<sequence>MAQANDTIPILIVGGGPSGLTMGYMLSQLGVSSLIIERYPTRLDVPKAHALSPRSLELCRQFGLDVNEIRKLGTSRENGYWVNFNTNLSGKLVGRLPYERMDKEVLDATPAMIHNVTQPMYEDYVMERVRGSDFVEIRKNHSFVGLQDSGEYALTTVEDRGTQREYTVKSNYVIACDGAKSPVRNFLGIGSEGEDSYESMMTIHINADLRSVLKDRVGMLHWVMDPEVSGFIIGYDLSGNQVLICNFDVSDLREWLVAEINDIQAERHPVESWNEDTCRRIVNAAIGAEIPYDVISYRPWLISRKVAKQYRKGRVFLAGDAAHSFPPTGGLGLNSGIGDVHNLAYKLVAVYRGFAADSSLNSYEYDRRQVAVVNSQQSLKNGKQIFGLLKAMGTTDPDVSKARENLYRNIEDPETMTKIEEGIEGQREHFDNLGLHIGYVYGDKEVPKNASIYEPSCITGARLPHAWIKPLSPGLTKLPEIDSSYLAELSPEEVQAKQFSTLDLCPFDTFTLIVDEASASHWEKLVQYLRHSERLSFSPKIQVVVEGRDFIVQPGINGEKWVELMGLRKGQATLIRPDQHILACFGFGEEAHYVFQALSKYFEWDGMV</sequence>
<dbReference type="Gene3D" id="3.40.30.120">
    <property type="match status" value="1"/>
</dbReference>
<reference evidence="5" key="2">
    <citation type="submission" date="2021-02" db="EMBL/GenBank/DDBJ databases">
        <title>Aspergillus chevalieri M1 genome sequence.</title>
        <authorList>
            <person name="Kadooka C."/>
            <person name="Mori K."/>
            <person name="Futagami T."/>
        </authorList>
    </citation>
    <scope>NUCLEOTIDE SEQUENCE</scope>
    <source>
        <strain evidence="5">M1</strain>
    </source>
</reference>
<dbReference type="InterPro" id="IPR002938">
    <property type="entry name" value="FAD-bd"/>
</dbReference>
<protein>
    <recommendedName>
        <fullName evidence="4">FAD-binding domain-containing protein</fullName>
    </recommendedName>
</protein>
<name>A0A7R7ZS18_ASPCH</name>
<evidence type="ECO:0000313" key="6">
    <source>
        <dbReference type="Proteomes" id="UP000637239"/>
    </source>
</evidence>
<dbReference type="SUPFAM" id="SSF51905">
    <property type="entry name" value="FAD/NAD(P)-binding domain"/>
    <property type="match status" value="1"/>
</dbReference>
<dbReference type="GeneID" id="66986767"/>
<dbReference type="Gene3D" id="3.30.9.10">
    <property type="entry name" value="D-Amino Acid Oxidase, subunit A, domain 2"/>
    <property type="match status" value="1"/>
</dbReference>
<accession>A0A7R7ZS18</accession>
<dbReference type="AlphaFoldDB" id="A0A7R7ZS18"/>
<dbReference type="Proteomes" id="UP000637239">
    <property type="component" value="Chromosome 8"/>
</dbReference>
<dbReference type="GO" id="GO:0006744">
    <property type="term" value="P:ubiquinone biosynthetic process"/>
    <property type="evidence" value="ECO:0007669"/>
    <property type="project" value="TreeGrafter"/>
</dbReference>
<dbReference type="RefSeq" id="XP_043140931.1">
    <property type="nucleotide sequence ID" value="XM_043283676.1"/>
</dbReference>
<dbReference type="KEGG" id="ache:ACHE_80318A"/>